<dbReference type="EMBL" id="QUMQ01000001">
    <property type="protein sequence ID" value="REF98462.1"/>
    <property type="molecule type" value="Genomic_DNA"/>
</dbReference>
<accession>A0A3D9ZPQ6</accession>
<dbReference type="AlphaFoldDB" id="A0A3D9ZPQ6"/>
<dbReference type="InterPro" id="IPR013078">
    <property type="entry name" value="His_Pase_superF_clade-1"/>
</dbReference>
<name>A0A3D9ZPQ6_9ACTN</name>
<reference evidence="1 2" key="1">
    <citation type="submission" date="2018-08" db="EMBL/GenBank/DDBJ databases">
        <title>Sequencing the genomes of 1000 actinobacteria strains.</title>
        <authorList>
            <person name="Klenk H.-P."/>
        </authorList>
    </citation>
    <scope>NUCLEOTIDE SEQUENCE [LARGE SCALE GENOMIC DNA]</scope>
    <source>
        <strain evidence="1 2">DSM 44099</strain>
    </source>
</reference>
<gene>
    <name evidence="1" type="ORF">DFJ67_4480</name>
</gene>
<dbReference type="Gene3D" id="3.40.50.1240">
    <property type="entry name" value="Phosphoglycerate mutase-like"/>
    <property type="match status" value="1"/>
</dbReference>
<proteinExistence type="predicted"/>
<dbReference type="SUPFAM" id="SSF53254">
    <property type="entry name" value="Phosphoglycerate mutase-like"/>
    <property type="match status" value="1"/>
</dbReference>
<dbReference type="Proteomes" id="UP000256913">
    <property type="component" value="Unassembled WGS sequence"/>
</dbReference>
<organism evidence="1 2">
    <name type="scientific">Asanoa ferruginea</name>
    <dbReference type="NCBI Taxonomy" id="53367"/>
    <lineage>
        <taxon>Bacteria</taxon>
        <taxon>Bacillati</taxon>
        <taxon>Actinomycetota</taxon>
        <taxon>Actinomycetes</taxon>
        <taxon>Micromonosporales</taxon>
        <taxon>Micromonosporaceae</taxon>
        <taxon>Asanoa</taxon>
    </lineage>
</organism>
<dbReference type="RefSeq" id="WP_203784362.1">
    <property type="nucleotide sequence ID" value="NZ_BONB01000085.1"/>
</dbReference>
<dbReference type="Pfam" id="PF00300">
    <property type="entry name" value="His_Phos_1"/>
    <property type="match status" value="1"/>
</dbReference>
<evidence type="ECO:0000313" key="2">
    <source>
        <dbReference type="Proteomes" id="UP000256913"/>
    </source>
</evidence>
<keyword evidence="2" id="KW-1185">Reference proteome</keyword>
<evidence type="ECO:0000313" key="1">
    <source>
        <dbReference type="EMBL" id="REF98462.1"/>
    </source>
</evidence>
<sequence>MRKPVLILLRHAMPAADSAAEPSTWPLSAAGSAAAAALAPLLPPGAGLVSSNEPKAVQTLRAAAGGRSVPTDPRLREVDRPPEAWSADFRLARRAYVEGRVPAGWEPPAAVAERMDAAIAAHRRAGDALVVAGHGMAFTVWLASHGLIDDPGAFWAALRLPDLFAVDDAAVRRLG</sequence>
<protein>
    <submittedName>
        <fullName evidence="1">Broad specificity phosphatase PhoE</fullName>
    </submittedName>
</protein>
<comment type="caution">
    <text evidence="1">The sequence shown here is derived from an EMBL/GenBank/DDBJ whole genome shotgun (WGS) entry which is preliminary data.</text>
</comment>
<dbReference type="InterPro" id="IPR029033">
    <property type="entry name" value="His_PPase_superfam"/>
</dbReference>